<evidence type="ECO:0000313" key="1">
    <source>
        <dbReference type="EMBL" id="ENN81774.1"/>
    </source>
</evidence>
<feature type="non-terminal residue" evidence="1">
    <location>
        <position position="1"/>
    </location>
</feature>
<dbReference type="EMBL" id="KB740063">
    <property type="protein sequence ID" value="ENN81774.1"/>
    <property type="molecule type" value="Genomic_DNA"/>
</dbReference>
<organism evidence="1">
    <name type="scientific">Dendroctonus ponderosae</name>
    <name type="common">Mountain pine beetle</name>
    <dbReference type="NCBI Taxonomy" id="77166"/>
    <lineage>
        <taxon>Eukaryota</taxon>
        <taxon>Metazoa</taxon>
        <taxon>Ecdysozoa</taxon>
        <taxon>Arthropoda</taxon>
        <taxon>Hexapoda</taxon>
        <taxon>Insecta</taxon>
        <taxon>Pterygota</taxon>
        <taxon>Neoptera</taxon>
        <taxon>Endopterygota</taxon>
        <taxon>Coleoptera</taxon>
        <taxon>Polyphaga</taxon>
        <taxon>Cucujiformia</taxon>
        <taxon>Curculionidae</taxon>
        <taxon>Scolytinae</taxon>
        <taxon>Dendroctonus</taxon>
    </lineage>
</organism>
<dbReference type="HOGENOM" id="CLU_2075527_0_0_1"/>
<proteinExistence type="predicted"/>
<reference evidence="1" key="1">
    <citation type="journal article" date="2013" name="Genome Biol.">
        <title>Draft genome of the mountain pine beetle, Dendroctonus ponderosae Hopkins, a major forest pest.</title>
        <authorList>
            <person name="Keeling C.I."/>
            <person name="Yuen M.M."/>
            <person name="Liao N.Y."/>
            <person name="Docking T.R."/>
            <person name="Chan S.K."/>
            <person name="Taylor G.A."/>
            <person name="Palmquist D.L."/>
            <person name="Jackman S.D."/>
            <person name="Nguyen A."/>
            <person name="Li M."/>
            <person name="Henderson H."/>
            <person name="Janes J.K."/>
            <person name="Zhao Y."/>
            <person name="Pandoh P."/>
            <person name="Moore R."/>
            <person name="Sperling F.A."/>
            <person name="Huber D.P."/>
            <person name="Birol I."/>
            <person name="Jones S.J."/>
            <person name="Bohlmann J."/>
        </authorList>
    </citation>
    <scope>NUCLEOTIDE SEQUENCE</scope>
</reference>
<dbReference type="OrthoDB" id="5979581at2759"/>
<gene>
    <name evidence="1" type="ORF">YQE_01834</name>
</gene>
<protein>
    <submittedName>
        <fullName evidence="1">Uncharacterized protein</fullName>
    </submittedName>
</protein>
<sequence length="118" mass="13521">MPCRALPRAWSCPALGPRIRRALKPPLLQQAAFDDLVFRMDVMRNVASKHIIQAKENAEVPKLNAELGHFPSEKTWTSLPAVELAEKQDFREDENVDEGLQEVRPYDLLSRIILCENR</sequence>
<accession>N6TMP4</accession>
<dbReference type="AlphaFoldDB" id="N6TMP4"/>
<name>N6TMP4_DENPD</name>